<evidence type="ECO:0000256" key="8">
    <source>
        <dbReference type="SAM" id="Phobius"/>
    </source>
</evidence>
<dbReference type="InterPro" id="IPR018584">
    <property type="entry name" value="GT87"/>
</dbReference>
<dbReference type="Pfam" id="PF09594">
    <property type="entry name" value="GT87"/>
    <property type="match status" value="1"/>
</dbReference>
<feature type="transmembrane region" description="Helical" evidence="8">
    <location>
        <begin position="12"/>
        <end position="32"/>
    </location>
</feature>
<keyword evidence="5 8" id="KW-1133">Transmembrane helix</keyword>
<dbReference type="EMBL" id="LN614827">
    <property type="protein sequence ID" value="CEG58660.1"/>
    <property type="molecule type" value="Genomic_DNA"/>
</dbReference>
<evidence type="ECO:0000256" key="1">
    <source>
        <dbReference type="ARBA" id="ARBA00004651"/>
    </source>
</evidence>
<feature type="transmembrane region" description="Helical" evidence="8">
    <location>
        <begin position="343"/>
        <end position="364"/>
    </location>
</feature>
<evidence type="ECO:0000313" key="9">
    <source>
        <dbReference type="EMBL" id="CEG58660.1"/>
    </source>
</evidence>
<feature type="transmembrane region" description="Helical" evidence="8">
    <location>
        <begin position="263"/>
        <end position="281"/>
    </location>
</feature>
<feature type="transmembrane region" description="Helical" evidence="8">
    <location>
        <begin position="98"/>
        <end position="119"/>
    </location>
</feature>
<evidence type="ECO:0000256" key="3">
    <source>
        <dbReference type="ARBA" id="ARBA00022679"/>
    </source>
</evidence>
<dbReference type="Proteomes" id="UP000032430">
    <property type="component" value="Chromosome I"/>
</dbReference>
<feature type="transmembrane region" description="Helical" evidence="8">
    <location>
        <begin position="301"/>
        <end position="323"/>
    </location>
</feature>
<evidence type="ECO:0000256" key="6">
    <source>
        <dbReference type="ARBA" id="ARBA00023136"/>
    </source>
</evidence>
<dbReference type="OrthoDB" id="5659754at2"/>
<dbReference type="GO" id="GO:0016758">
    <property type="term" value="F:hexosyltransferase activity"/>
    <property type="evidence" value="ECO:0007669"/>
    <property type="project" value="InterPro"/>
</dbReference>
<feature type="transmembrane region" description="Helical" evidence="8">
    <location>
        <begin position="131"/>
        <end position="162"/>
    </location>
</feature>
<evidence type="ECO:0000256" key="2">
    <source>
        <dbReference type="ARBA" id="ARBA00022475"/>
    </source>
</evidence>
<sequence length="438" mass="50794">MIVESPIIFSHIRLFIFALIISVYCALLYSMISCQYNSDFTSFYSSALAARQGNNPYQTMLISFLPIKAQSYINLNPPIILLLFYPLTYFSYPVALNIWLVLSIILGFIGAWFTFNIAFSQNFIKKNWLSLYAAYLFFFFTLICLSTNQVGTILLLCLMLGYHFYIQNEDYPTGILWGFIIGLKLFPGLLLFFVLRQNRMKLFAIMLVTIAFCFLIPLLVYGTTIYNQFYNAMSGIEWYENPWNASVLAFIHRIFVEIQYIDWIIPTYIIVLFVSLVGYLWSLTANGNRDNINHQPFCLTLVMMLILSPLGWVYYFPILLFPLMLSWASIMKEKEQQSPSAKIWLTSLFLLNFPTASITSMQAVRYNDKTQLIPFYFLGLVTLIYLLTTKKKYLSGNNDVIIDNTKSSFMLITFFIMTFSFIIPSTGFLLRLSRACVY</sequence>
<organism evidence="9 10">
    <name type="scientific">Legionella fallonii LLAP-10</name>
    <dbReference type="NCBI Taxonomy" id="1212491"/>
    <lineage>
        <taxon>Bacteria</taxon>
        <taxon>Pseudomonadati</taxon>
        <taxon>Pseudomonadota</taxon>
        <taxon>Gammaproteobacteria</taxon>
        <taxon>Legionellales</taxon>
        <taxon>Legionellaceae</taxon>
        <taxon>Legionella</taxon>
    </lineage>
</organism>
<reference evidence="10" key="1">
    <citation type="submission" date="2014-09" db="EMBL/GenBank/DDBJ databases">
        <authorList>
            <person name="Gomez-Valero L."/>
        </authorList>
    </citation>
    <scope>NUCLEOTIDE SEQUENCE [LARGE SCALE GENOMIC DNA]</scope>
    <source>
        <strain evidence="10">ATCC700992</strain>
    </source>
</reference>
<protein>
    <submittedName>
        <fullName evidence="9">Putative membrane protein</fullName>
    </submittedName>
</protein>
<dbReference type="AlphaFoldDB" id="A0A098GB18"/>
<evidence type="ECO:0000256" key="4">
    <source>
        <dbReference type="ARBA" id="ARBA00022692"/>
    </source>
</evidence>
<name>A0A098GB18_9GAMM</name>
<accession>A0A098GB18</accession>
<keyword evidence="4 8" id="KW-0812">Transmembrane</keyword>
<keyword evidence="10" id="KW-1185">Reference proteome</keyword>
<evidence type="ECO:0000256" key="5">
    <source>
        <dbReference type="ARBA" id="ARBA00022989"/>
    </source>
</evidence>
<evidence type="ECO:0000256" key="7">
    <source>
        <dbReference type="ARBA" id="ARBA00024033"/>
    </source>
</evidence>
<keyword evidence="2" id="KW-1003">Cell membrane</keyword>
<comment type="similarity">
    <text evidence="7">Belongs to the glycosyltransferase 87 family.</text>
</comment>
<dbReference type="STRING" id="1212491.LFA_3328"/>
<dbReference type="HOGENOM" id="CLU_625281_0_0_6"/>
<evidence type="ECO:0000313" key="10">
    <source>
        <dbReference type="Proteomes" id="UP000032430"/>
    </source>
</evidence>
<feature type="transmembrane region" description="Helical" evidence="8">
    <location>
        <begin position="370"/>
        <end position="388"/>
    </location>
</feature>
<gene>
    <name evidence="9" type="ORF">LFA_3328</name>
</gene>
<feature type="transmembrane region" description="Helical" evidence="8">
    <location>
        <begin position="202"/>
        <end position="221"/>
    </location>
</feature>
<feature type="transmembrane region" description="Helical" evidence="8">
    <location>
        <begin position="409"/>
        <end position="430"/>
    </location>
</feature>
<keyword evidence="3" id="KW-0808">Transferase</keyword>
<feature type="transmembrane region" description="Helical" evidence="8">
    <location>
        <begin position="174"/>
        <end position="195"/>
    </location>
</feature>
<proteinExistence type="inferred from homology"/>
<dbReference type="KEGG" id="lfa:LFA_3328"/>
<dbReference type="GO" id="GO:0005886">
    <property type="term" value="C:plasma membrane"/>
    <property type="evidence" value="ECO:0007669"/>
    <property type="project" value="UniProtKB-SubCell"/>
</dbReference>
<comment type="subcellular location">
    <subcellularLocation>
        <location evidence="1">Cell membrane</location>
        <topology evidence="1">Multi-pass membrane protein</topology>
    </subcellularLocation>
</comment>
<keyword evidence="6 8" id="KW-0472">Membrane</keyword>